<evidence type="ECO:0000313" key="4">
    <source>
        <dbReference type="Proteomes" id="UP000595636"/>
    </source>
</evidence>
<evidence type="ECO:0000313" key="3">
    <source>
        <dbReference type="EMBL" id="QQM38992.1"/>
    </source>
</evidence>
<dbReference type="PANTHER" id="PTHR43252:SF4">
    <property type="entry name" value="TRANSCRIPTIONAL REGULATORY PROTEIN"/>
    <property type="match status" value="1"/>
</dbReference>
<name>A0A7T7I113_9ACTN</name>
<accession>A0A7T7I113</accession>
<dbReference type="AlphaFoldDB" id="A0A7T7I113"/>
<feature type="domain" description="Transcription regulator PadR C-terminal" evidence="2">
    <location>
        <begin position="93"/>
        <end position="168"/>
    </location>
</feature>
<dbReference type="InterPro" id="IPR018309">
    <property type="entry name" value="Tscrpt_reg_PadR_C"/>
</dbReference>
<evidence type="ECO:0000259" key="1">
    <source>
        <dbReference type="Pfam" id="PF03551"/>
    </source>
</evidence>
<dbReference type="RefSeq" id="WP_200394153.1">
    <property type="nucleotide sequence ID" value="NZ_CP066831.1"/>
</dbReference>
<dbReference type="EMBL" id="CP066831">
    <property type="protein sequence ID" value="QQM38992.1"/>
    <property type="molecule type" value="Genomic_DNA"/>
</dbReference>
<dbReference type="InterPro" id="IPR036388">
    <property type="entry name" value="WH-like_DNA-bd_sf"/>
</dbReference>
<dbReference type="Proteomes" id="UP000595636">
    <property type="component" value="Chromosome"/>
</dbReference>
<organism evidence="3 4">
    <name type="scientific">Streptomyces liliifuscus</name>
    <dbReference type="NCBI Taxonomy" id="2797636"/>
    <lineage>
        <taxon>Bacteria</taxon>
        <taxon>Bacillati</taxon>
        <taxon>Actinomycetota</taxon>
        <taxon>Actinomycetes</taxon>
        <taxon>Kitasatosporales</taxon>
        <taxon>Streptomycetaceae</taxon>
        <taxon>Streptomyces</taxon>
    </lineage>
</organism>
<evidence type="ECO:0000259" key="2">
    <source>
        <dbReference type="Pfam" id="PF10400"/>
    </source>
</evidence>
<dbReference type="Pfam" id="PF03551">
    <property type="entry name" value="PadR"/>
    <property type="match status" value="1"/>
</dbReference>
<protein>
    <submittedName>
        <fullName evidence="3">PadR family transcriptional regulator</fullName>
    </submittedName>
</protein>
<feature type="domain" description="Transcription regulator PadR N-terminal" evidence="1">
    <location>
        <begin position="11"/>
        <end position="81"/>
    </location>
</feature>
<dbReference type="PANTHER" id="PTHR43252">
    <property type="entry name" value="TRANSCRIPTIONAL REGULATOR YQJI"/>
    <property type="match status" value="1"/>
</dbReference>
<proteinExistence type="predicted"/>
<dbReference type="Gene3D" id="1.10.10.10">
    <property type="entry name" value="Winged helix-like DNA-binding domain superfamily/Winged helix DNA-binding domain"/>
    <property type="match status" value="1"/>
</dbReference>
<dbReference type="InterPro" id="IPR036390">
    <property type="entry name" value="WH_DNA-bd_sf"/>
</dbReference>
<keyword evidence="4" id="KW-1185">Reference proteome</keyword>
<sequence length="171" mass="18798">MADLNPTAASLLGFLHGGEASGYELVHTAEQLIGDFWTLTRSQVYRELTALAGRGLVEAGPAGPRSRQPYRLTDEGRAAFAAWLAEPPGSEQIRYPLLLTIAFGSALDRDRLTEFIAAHRADHEKRLADYRERVAAGAPDRFTDATLAFGIRYEEAVLAWMDELPAILDGR</sequence>
<dbReference type="InterPro" id="IPR005149">
    <property type="entry name" value="Tscrpt_reg_PadR_N"/>
</dbReference>
<dbReference type="Pfam" id="PF10400">
    <property type="entry name" value="Vir_act_alpha_C"/>
    <property type="match status" value="1"/>
</dbReference>
<dbReference type="KEGG" id="slf:JEQ17_05565"/>
<dbReference type="SUPFAM" id="SSF46785">
    <property type="entry name" value="Winged helix' DNA-binding domain"/>
    <property type="match status" value="1"/>
</dbReference>
<reference evidence="3 4" key="1">
    <citation type="submission" date="2020-12" db="EMBL/GenBank/DDBJ databases">
        <title>A novel species.</title>
        <authorList>
            <person name="Li K."/>
        </authorList>
    </citation>
    <scope>NUCLEOTIDE SEQUENCE [LARGE SCALE GENOMIC DNA]</scope>
    <source>
        <strain evidence="3 4">ZYC-3</strain>
    </source>
</reference>
<gene>
    <name evidence="3" type="ORF">JEQ17_05565</name>
</gene>
<dbReference type="Gene3D" id="6.10.140.190">
    <property type="match status" value="1"/>
</dbReference>